<dbReference type="RefSeq" id="WP_155715165.1">
    <property type="nucleotide sequence ID" value="NZ_VVIQ01000002.1"/>
</dbReference>
<name>A0A7C9HLH6_9BACT</name>
<dbReference type="PROSITE" id="PS51257">
    <property type="entry name" value="PROKAR_LIPOPROTEIN"/>
    <property type="match status" value="1"/>
</dbReference>
<accession>A0A7C9HLH6</accession>
<dbReference type="Proteomes" id="UP000482295">
    <property type="component" value="Unassembled WGS sequence"/>
</dbReference>
<evidence type="ECO:0000313" key="2">
    <source>
        <dbReference type="Proteomes" id="UP000482295"/>
    </source>
</evidence>
<sequence length="136" mass="15768">MRYFLFSLLLVFCGCSSYDYKVSSLPSIELSYQELPKEVRLRLSSIKPCDPSTGALLVVDSIDSLMYSLEEVATITGPWISFIKLMDNKKGLVYRIERDVPEPYIILDGALYIPDRYNILYSDETQKAKYIRYQLR</sequence>
<dbReference type="AlphaFoldDB" id="A0A7C9HLH6"/>
<keyword evidence="2" id="KW-1185">Reference proteome</keyword>
<proteinExistence type="predicted"/>
<protein>
    <submittedName>
        <fullName evidence="1">Response regulator</fullName>
    </submittedName>
</protein>
<gene>
    <name evidence="1" type="ORF">F0475_02055</name>
</gene>
<comment type="caution">
    <text evidence="1">The sequence shown here is derived from an EMBL/GenBank/DDBJ whole genome shotgun (WGS) entry which is preliminary data.</text>
</comment>
<organism evidence="1 2">
    <name type="scientific">Prevotella vespertina</name>
    <dbReference type="NCBI Taxonomy" id="2608404"/>
    <lineage>
        <taxon>Bacteria</taxon>
        <taxon>Pseudomonadati</taxon>
        <taxon>Bacteroidota</taxon>
        <taxon>Bacteroidia</taxon>
        <taxon>Bacteroidales</taxon>
        <taxon>Prevotellaceae</taxon>
        <taxon>Prevotella</taxon>
    </lineage>
</organism>
<dbReference type="EMBL" id="VVIQ01000002">
    <property type="protein sequence ID" value="MUL27131.1"/>
    <property type="molecule type" value="Genomic_DNA"/>
</dbReference>
<reference evidence="1 2" key="1">
    <citation type="submission" date="2019-09" db="EMBL/GenBank/DDBJ databases">
        <title>Prevotella A2879 sp. nov., isolated from an abscess of a patient.</title>
        <authorList>
            <person name="Buhl M."/>
            <person name="Oberhettinger P."/>
        </authorList>
    </citation>
    <scope>NUCLEOTIDE SEQUENCE [LARGE SCALE GENOMIC DNA]</scope>
    <source>
        <strain evidence="1 2">A2879</strain>
    </source>
</reference>
<evidence type="ECO:0000313" key="1">
    <source>
        <dbReference type="EMBL" id="MUL27131.1"/>
    </source>
</evidence>